<feature type="domain" description="DUF642" evidence="7">
    <location>
        <begin position="36"/>
        <end position="192"/>
    </location>
</feature>
<reference evidence="8" key="1">
    <citation type="submission" date="2022-04" db="EMBL/GenBank/DDBJ databases">
        <title>A functionally conserved STORR gene fusion in Papaver species that diverged 16.8 million years ago.</title>
        <authorList>
            <person name="Catania T."/>
        </authorList>
    </citation>
    <scope>NUCLEOTIDE SEQUENCE</scope>
    <source>
        <strain evidence="8">S-188037</strain>
    </source>
</reference>
<keyword evidence="5" id="KW-0325">Glycoprotein</keyword>
<comment type="subcellular location">
    <subcellularLocation>
        <location evidence="1">Secreted</location>
        <location evidence="1">Cell wall</location>
    </subcellularLocation>
</comment>
<dbReference type="Gene3D" id="2.60.120.260">
    <property type="entry name" value="Galactose-binding domain-like"/>
    <property type="match status" value="1"/>
</dbReference>
<dbReference type="PANTHER" id="PTHR31265">
    <property type="entry name" value="OS02G0527500 PROTEIN-RELATED"/>
    <property type="match status" value="1"/>
</dbReference>
<evidence type="ECO:0000256" key="2">
    <source>
        <dbReference type="ARBA" id="ARBA00022512"/>
    </source>
</evidence>
<dbReference type="InterPro" id="IPR008979">
    <property type="entry name" value="Galactose-bd-like_sf"/>
</dbReference>
<accession>A0AAD4XV24</accession>
<evidence type="ECO:0000256" key="5">
    <source>
        <dbReference type="ARBA" id="ARBA00023180"/>
    </source>
</evidence>
<dbReference type="EMBL" id="JAJJMB010003267">
    <property type="protein sequence ID" value="KAI3948448.1"/>
    <property type="molecule type" value="Genomic_DNA"/>
</dbReference>
<evidence type="ECO:0000313" key="8">
    <source>
        <dbReference type="EMBL" id="KAI3948448.1"/>
    </source>
</evidence>
<dbReference type="SUPFAM" id="SSF49785">
    <property type="entry name" value="Galactose-binding domain-like"/>
    <property type="match status" value="1"/>
</dbReference>
<evidence type="ECO:0000256" key="6">
    <source>
        <dbReference type="SAM" id="SignalP"/>
    </source>
</evidence>
<keyword evidence="4 6" id="KW-0732">Signal</keyword>
<dbReference type="InterPro" id="IPR006946">
    <property type="entry name" value="DGR2-like_dom"/>
</dbReference>
<evidence type="ECO:0000256" key="4">
    <source>
        <dbReference type="ARBA" id="ARBA00022729"/>
    </source>
</evidence>
<evidence type="ECO:0000256" key="3">
    <source>
        <dbReference type="ARBA" id="ARBA00022525"/>
    </source>
</evidence>
<evidence type="ECO:0000259" key="7">
    <source>
        <dbReference type="Pfam" id="PF04862"/>
    </source>
</evidence>
<sequence>MATTLFASLLVFFSLFIINTNPSSAAASKAKILDVLLPNGDFEEGPKPSQLKKTVIVGKYSLPKWEINGLVQYVSGGPQYGGFYYPVARGVHAARLGNEANISQTIKLKRNSYYTLSFGATRTCAQDEVLRVSVPGQISGDLPLQTLYSTDGADTYAWAFKAKSKLVKVTFHNPGIQEDPACGPLIDHVAIKELIPPLATRANLVKNGGFECGPHVFPSHSTGVLLPPKQMDLISPLPGWIVESLKAVRYIDSKHFNVPFGLAAVELVAGRESAIAQILRTVDKQFYNLTFTIGDAKNYCHGSMMIEAFAGYETVKARFMSTGKGHFKTVSLKFQATSSRTRITFYSGFYHTKVDEYGHLCGPVLDQVSVVPIRD</sequence>
<keyword evidence="2" id="KW-0134">Cell wall</keyword>
<comment type="caution">
    <text evidence="8">The sequence shown here is derived from an EMBL/GenBank/DDBJ whole genome shotgun (WGS) entry which is preliminary data.</text>
</comment>
<gene>
    <name evidence="8" type="ORF">MKW98_019198</name>
</gene>
<name>A0AAD4XV24_9MAGN</name>
<dbReference type="AlphaFoldDB" id="A0AAD4XV24"/>
<feature type="signal peptide" evidence="6">
    <location>
        <begin position="1"/>
        <end position="25"/>
    </location>
</feature>
<proteinExistence type="predicted"/>
<evidence type="ECO:0000256" key="1">
    <source>
        <dbReference type="ARBA" id="ARBA00004191"/>
    </source>
</evidence>
<keyword evidence="9" id="KW-1185">Reference proteome</keyword>
<dbReference type="InterPro" id="IPR052437">
    <property type="entry name" value="Pectin_Meth_Modulator"/>
</dbReference>
<feature type="domain" description="DUF642" evidence="7">
    <location>
        <begin position="204"/>
        <end position="370"/>
    </location>
</feature>
<dbReference type="FunFam" id="2.60.120.260:FF:000031">
    <property type="entry name" value="DUF642 family protein"/>
    <property type="match status" value="1"/>
</dbReference>
<evidence type="ECO:0000313" key="9">
    <source>
        <dbReference type="Proteomes" id="UP001202328"/>
    </source>
</evidence>
<protein>
    <recommendedName>
        <fullName evidence="7">DUF642 domain-containing protein</fullName>
    </recommendedName>
</protein>
<dbReference type="Pfam" id="PF04862">
    <property type="entry name" value="DUF642"/>
    <property type="match status" value="2"/>
</dbReference>
<organism evidence="8 9">
    <name type="scientific">Papaver atlanticum</name>
    <dbReference type="NCBI Taxonomy" id="357466"/>
    <lineage>
        <taxon>Eukaryota</taxon>
        <taxon>Viridiplantae</taxon>
        <taxon>Streptophyta</taxon>
        <taxon>Embryophyta</taxon>
        <taxon>Tracheophyta</taxon>
        <taxon>Spermatophyta</taxon>
        <taxon>Magnoliopsida</taxon>
        <taxon>Ranunculales</taxon>
        <taxon>Papaveraceae</taxon>
        <taxon>Papaveroideae</taxon>
        <taxon>Papaver</taxon>
    </lineage>
</organism>
<dbReference type="Proteomes" id="UP001202328">
    <property type="component" value="Unassembled WGS sequence"/>
</dbReference>
<feature type="chain" id="PRO_5042041734" description="DUF642 domain-containing protein" evidence="6">
    <location>
        <begin position="26"/>
        <end position="375"/>
    </location>
</feature>
<keyword evidence="3" id="KW-0964">Secreted</keyword>
<dbReference type="PANTHER" id="PTHR31265:SF22">
    <property type="entry name" value="DUF642 DOMAIN-CONTAINING PROTEIN"/>
    <property type="match status" value="1"/>
</dbReference>